<sequence length="143" mass="16637">MSKKDKEKTAFHTNEGVFCYIKMTFGQKNAGATYQRLVDTIFEGQMGRNLEAYVDDMVIKSKTQPEMIKDVEETLLTLKKVNMMLNPKMLLRNGGRQILRIYSYFRKNQSKFEKNKGYCNTPKLGRSGIWDRGVLLHRSITQD</sequence>
<gene>
    <name evidence="2" type="ORF">Tci_567257</name>
</gene>
<protein>
    <submittedName>
        <fullName evidence="2">Reverse transcriptase domain-containing protein</fullName>
    </submittedName>
</protein>
<dbReference type="AlphaFoldDB" id="A0A699IY52"/>
<evidence type="ECO:0000259" key="1">
    <source>
        <dbReference type="Pfam" id="PF00078"/>
    </source>
</evidence>
<dbReference type="CDD" id="cd01647">
    <property type="entry name" value="RT_LTR"/>
    <property type="match status" value="1"/>
</dbReference>
<proteinExistence type="predicted"/>
<dbReference type="PANTHER" id="PTHR24559">
    <property type="entry name" value="TRANSPOSON TY3-I GAG-POL POLYPROTEIN"/>
    <property type="match status" value="1"/>
</dbReference>
<dbReference type="InterPro" id="IPR000477">
    <property type="entry name" value="RT_dom"/>
</dbReference>
<comment type="caution">
    <text evidence="2">The sequence shown here is derived from an EMBL/GenBank/DDBJ whole genome shotgun (WGS) entry which is preliminary data.</text>
</comment>
<dbReference type="PANTHER" id="PTHR24559:SF444">
    <property type="entry name" value="REVERSE TRANSCRIPTASE DOMAIN-CONTAINING PROTEIN"/>
    <property type="match status" value="1"/>
</dbReference>
<feature type="non-terminal residue" evidence="2">
    <location>
        <position position="143"/>
    </location>
</feature>
<dbReference type="GO" id="GO:0003964">
    <property type="term" value="F:RNA-directed DNA polymerase activity"/>
    <property type="evidence" value="ECO:0007669"/>
    <property type="project" value="UniProtKB-KW"/>
</dbReference>
<dbReference type="EMBL" id="BKCJ010346885">
    <property type="protein sequence ID" value="GEZ95284.1"/>
    <property type="molecule type" value="Genomic_DNA"/>
</dbReference>
<keyword evidence="2" id="KW-0548">Nucleotidyltransferase</keyword>
<dbReference type="InterPro" id="IPR053134">
    <property type="entry name" value="RNA-dir_DNA_polymerase"/>
</dbReference>
<organism evidence="2">
    <name type="scientific">Tanacetum cinerariifolium</name>
    <name type="common">Dalmatian daisy</name>
    <name type="synonym">Chrysanthemum cinerariifolium</name>
    <dbReference type="NCBI Taxonomy" id="118510"/>
    <lineage>
        <taxon>Eukaryota</taxon>
        <taxon>Viridiplantae</taxon>
        <taxon>Streptophyta</taxon>
        <taxon>Embryophyta</taxon>
        <taxon>Tracheophyta</taxon>
        <taxon>Spermatophyta</taxon>
        <taxon>Magnoliopsida</taxon>
        <taxon>eudicotyledons</taxon>
        <taxon>Gunneridae</taxon>
        <taxon>Pentapetalae</taxon>
        <taxon>asterids</taxon>
        <taxon>campanulids</taxon>
        <taxon>Asterales</taxon>
        <taxon>Asteraceae</taxon>
        <taxon>Asteroideae</taxon>
        <taxon>Anthemideae</taxon>
        <taxon>Anthemidinae</taxon>
        <taxon>Tanacetum</taxon>
    </lineage>
</organism>
<evidence type="ECO:0000313" key="2">
    <source>
        <dbReference type="EMBL" id="GEZ95284.1"/>
    </source>
</evidence>
<keyword evidence="2" id="KW-0808">Transferase</keyword>
<dbReference type="Gene3D" id="3.10.10.10">
    <property type="entry name" value="HIV Type 1 Reverse Transcriptase, subunit A, domain 1"/>
    <property type="match status" value="1"/>
</dbReference>
<accession>A0A699IY52</accession>
<keyword evidence="2" id="KW-0695">RNA-directed DNA polymerase</keyword>
<feature type="domain" description="Reverse transcriptase" evidence="1">
    <location>
        <begin position="2"/>
        <end position="88"/>
    </location>
</feature>
<dbReference type="InterPro" id="IPR043502">
    <property type="entry name" value="DNA/RNA_pol_sf"/>
</dbReference>
<dbReference type="InterPro" id="IPR043128">
    <property type="entry name" value="Rev_trsase/Diguanyl_cyclase"/>
</dbReference>
<dbReference type="SUPFAM" id="SSF56672">
    <property type="entry name" value="DNA/RNA polymerases"/>
    <property type="match status" value="1"/>
</dbReference>
<dbReference type="Gene3D" id="3.30.70.270">
    <property type="match status" value="1"/>
</dbReference>
<name>A0A699IY52_TANCI</name>
<dbReference type="Pfam" id="PF00078">
    <property type="entry name" value="RVT_1"/>
    <property type="match status" value="1"/>
</dbReference>
<reference evidence="2" key="1">
    <citation type="journal article" date="2019" name="Sci. Rep.">
        <title>Draft genome of Tanacetum cinerariifolium, the natural source of mosquito coil.</title>
        <authorList>
            <person name="Yamashiro T."/>
            <person name="Shiraishi A."/>
            <person name="Satake H."/>
            <person name="Nakayama K."/>
        </authorList>
    </citation>
    <scope>NUCLEOTIDE SEQUENCE</scope>
</reference>